<feature type="transmembrane region" description="Helical" evidence="1">
    <location>
        <begin position="12"/>
        <end position="34"/>
    </location>
</feature>
<evidence type="ECO:0000256" key="1">
    <source>
        <dbReference type="SAM" id="Phobius"/>
    </source>
</evidence>
<accession>A0AAV2IWR5</accession>
<gene>
    <name evidence="2" type="ORF">KC01_LOCUS1899</name>
</gene>
<dbReference type="EMBL" id="OZ035823">
    <property type="protein sequence ID" value="CAL1569465.1"/>
    <property type="molecule type" value="Genomic_DNA"/>
</dbReference>
<keyword evidence="3" id="KW-1185">Reference proteome</keyword>
<keyword evidence="1" id="KW-0472">Membrane</keyword>
<dbReference type="Proteomes" id="UP001497482">
    <property type="component" value="Chromosome 1"/>
</dbReference>
<organism evidence="2 3">
    <name type="scientific">Knipowitschia caucasica</name>
    <name type="common">Caucasian dwarf goby</name>
    <name type="synonym">Pomatoschistus caucasicus</name>
    <dbReference type="NCBI Taxonomy" id="637954"/>
    <lineage>
        <taxon>Eukaryota</taxon>
        <taxon>Metazoa</taxon>
        <taxon>Chordata</taxon>
        <taxon>Craniata</taxon>
        <taxon>Vertebrata</taxon>
        <taxon>Euteleostomi</taxon>
        <taxon>Actinopterygii</taxon>
        <taxon>Neopterygii</taxon>
        <taxon>Teleostei</taxon>
        <taxon>Neoteleostei</taxon>
        <taxon>Acanthomorphata</taxon>
        <taxon>Gobiaria</taxon>
        <taxon>Gobiiformes</taxon>
        <taxon>Gobioidei</taxon>
        <taxon>Gobiidae</taxon>
        <taxon>Gobiinae</taxon>
        <taxon>Knipowitschia</taxon>
    </lineage>
</organism>
<protein>
    <submittedName>
        <fullName evidence="2">Uncharacterized protein</fullName>
    </submittedName>
</protein>
<name>A0AAV2IWR5_KNICA</name>
<keyword evidence="1" id="KW-1133">Transmembrane helix</keyword>
<reference evidence="2 3" key="1">
    <citation type="submission" date="2024-04" db="EMBL/GenBank/DDBJ databases">
        <authorList>
            <person name="Waldvogel A.-M."/>
            <person name="Schoenle A."/>
        </authorList>
    </citation>
    <scope>NUCLEOTIDE SEQUENCE [LARGE SCALE GENOMIC DNA]</scope>
</reference>
<feature type="transmembrane region" description="Helical" evidence="1">
    <location>
        <begin position="41"/>
        <end position="64"/>
    </location>
</feature>
<evidence type="ECO:0000313" key="3">
    <source>
        <dbReference type="Proteomes" id="UP001497482"/>
    </source>
</evidence>
<evidence type="ECO:0000313" key="2">
    <source>
        <dbReference type="EMBL" id="CAL1569465.1"/>
    </source>
</evidence>
<proteinExistence type="predicted"/>
<dbReference type="AlphaFoldDB" id="A0AAV2IWR5"/>
<sequence length="94" mass="9515">MGGAGDGRVWLWQFIGGGVWVVGLEAGVVFLAGMCRGLEEVLGVLGCLLRAAFGGRVVFVGVLFEGGGLGWWEAGPACRMAWGGGDLVSGGLGC</sequence>
<keyword evidence="1" id="KW-0812">Transmembrane</keyword>